<evidence type="ECO:0000313" key="3">
    <source>
        <dbReference type="Proteomes" id="UP000594874"/>
    </source>
</evidence>
<dbReference type="Proteomes" id="UP000594874">
    <property type="component" value="Chromosome"/>
</dbReference>
<dbReference type="Pfam" id="PF04296">
    <property type="entry name" value="YlxR"/>
    <property type="match status" value="1"/>
</dbReference>
<evidence type="ECO:0000259" key="1">
    <source>
        <dbReference type="Pfam" id="PF04296"/>
    </source>
</evidence>
<feature type="domain" description="YlxR" evidence="1">
    <location>
        <begin position="1"/>
        <end position="59"/>
    </location>
</feature>
<dbReference type="SUPFAM" id="SSF64376">
    <property type="entry name" value="YlxR-like"/>
    <property type="match status" value="1"/>
</dbReference>
<dbReference type="EMBL" id="CP063091">
    <property type="protein sequence ID" value="QOR05270.1"/>
    <property type="molecule type" value="Genomic_DNA"/>
</dbReference>
<reference evidence="2 3" key="1">
    <citation type="submission" date="2020-10" db="EMBL/GenBank/DDBJ databases">
        <title>Campylobacter and Helicobacter PacBio genomes.</title>
        <authorList>
            <person name="Lane C."/>
        </authorList>
    </citation>
    <scope>NUCLEOTIDE SEQUENCE [LARGE SCALE GENOMIC DNA]</scope>
    <source>
        <strain evidence="2 3">2010D-8469</strain>
    </source>
</reference>
<proteinExistence type="predicted"/>
<accession>A0ABX6U1X7</accession>
<keyword evidence="3" id="KW-1185">Reference proteome</keyword>
<organism evidence="2 3">
    <name type="scientific">Campylobacter cuniculorum</name>
    <dbReference type="NCBI Taxonomy" id="374106"/>
    <lineage>
        <taxon>Bacteria</taxon>
        <taxon>Pseudomonadati</taxon>
        <taxon>Campylobacterota</taxon>
        <taxon>Epsilonproteobacteria</taxon>
        <taxon>Campylobacterales</taxon>
        <taxon>Campylobacteraceae</taxon>
        <taxon>Campylobacter</taxon>
    </lineage>
</organism>
<protein>
    <submittedName>
        <fullName evidence="2">DUF448 domain-containing protein</fullName>
    </submittedName>
</protein>
<evidence type="ECO:0000313" key="2">
    <source>
        <dbReference type="EMBL" id="QOR05270.1"/>
    </source>
</evidence>
<dbReference type="InterPro" id="IPR007393">
    <property type="entry name" value="YlxR_dom"/>
</dbReference>
<dbReference type="Gene3D" id="3.30.1230.10">
    <property type="entry name" value="YlxR-like"/>
    <property type="match status" value="1"/>
</dbReference>
<dbReference type="InterPro" id="IPR035931">
    <property type="entry name" value="YlxR-like_sf"/>
</dbReference>
<gene>
    <name evidence="2" type="ORF">A0071_02235</name>
</gene>
<name>A0ABX6U1X7_9BACT</name>
<sequence>MCIVCKNRFEKRLLNRFSMDANKLCVNVKLGRGIYLCQTCALKEEKILYKAFSKMCKKLKIIPQNLKELF</sequence>